<evidence type="ECO:0000313" key="2">
    <source>
        <dbReference type="Proteomes" id="UP000636010"/>
    </source>
</evidence>
<dbReference type="Proteomes" id="UP000636010">
    <property type="component" value="Unassembled WGS sequence"/>
</dbReference>
<sequence>MSFLSNKNILIISPEPWDHIFVSKHHYATHLARLGNKIYYLNPASDGLKCHVTTFVNVFSVQYNGFIKGVRLLPNVLQKKIIRRKFNEIEELCQTTFDIVWSFDNSVFFNFSALPENVYSISHIVDWNQDFEFKKASETADLCLASSRFILEKQRKYNLNSFNIGHGFNCIGKESKQIELIGHNKINCGYAGNLDIKYLDWELVGKLVSGFPTVDFHFAGQWDSRANFSYLDEMQNFHYYGSLYADDLPSFYNNMDMLIVVYQYEKYPEQLANPHKIMEYLSSGKIILATWSDQYSEITKDDLIIMNKTKMGFLESFKEVKNHLKKWNNLQRTISRKKIAAQNSYKNQIIKIENLLK</sequence>
<name>A0ABQ1MLU5_9BACT</name>
<accession>A0ABQ1MLU5</accession>
<gene>
    <name evidence="1" type="ORF">GCM10011506_30370</name>
</gene>
<dbReference type="EMBL" id="BMEC01000010">
    <property type="protein sequence ID" value="GGC42692.1"/>
    <property type="molecule type" value="Genomic_DNA"/>
</dbReference>
<protein>
    <recommendedName>
        <fullName evidence="3">Glycosyl transferase family 1</fullName>
    </recommendedName>
</protein>
<proteinExistence type="predicted"/>
<dbReference type="RefSeq" id="WP_188465015.1">
    <property type="nucleotide sequence ID" value="NZ_BAABHU010000010.1"/>
</dbReference>
<dbReference type="SUPFAM" id="SSF53756">
    <property type="entry name" value="UDP-Glycosyltransferase/glycogen phosphorylase"/>
    <property type="match status" value="1"/>
</dbReference>
<evidence type="ECO:0000313" key="1">
    <source>
        <dbReference type="EMBL" id="GGC42692.1"/>
    </source>
</evidence>
<organism evidence="1 2">
    <name type="scientific">Marivirga lumbricoides</name>
    <dbReference type="NCBI Taxonomy" id="1046115"/>
    <lineage>
        <taxon>Bacteria</taxon>
        <taxon>Pseudomonadati</taxon>
        <taxon>Bacteroidota</taxon>
        <taxon>Cytophagia</taxon>
        <taxon>Cytophagales</taxon>
        <taxon>Marivirgaceae</taxon>
        <taxon>Marivirga</taxon>
    </lineage>
</organism>
<comment type="caution">
    <text evidence="1">The sequence shown here is derived from an EMBL/GenBank/DDBJ whole genome shotgun (WGS) entry which is preliminary data.</text>
</comment>
<keyword evidence="2" id="KW-1185">Reference proteome</keyword>
<reference evidence="2" key="1">
    <citation type="journal article" date="2019" name="Int. J. Syst. Evol. Microbiol.">
        <title>The Global Catalogue of Microorganisms (GCM) 10K type strain sequencing project: providing services to taxonomists for standard genome sequencing and annotation.</title>
        <authorList>
            <consortium name="The Broad Institute Genomics Platform"/>
            <consortium name="The Broad Institute Genome Sequencing Center for Infectious Disease"/>
            <person name="Wu L."/>
            <person name="Ma J."/>
        </authorList>
    </citation>
    <scope>NUCLEOTIDE SEQUENCE [LARGE SCALE GENOMIC DNA]</scope>
    <source>
        <strain evidence="2">CGMCC 1.10832</strain>
    </source>
</reference>
<evidence type="ECO:0008006" key="3">
    <source>
        <dbReference type="Google" id="ProtNLM"/>
    </source>
</evidence>
<dbReference type="Gene3D" id="3.40.50.2000">
    <property type="entry name" value="Glycogen Phosphorylase B"/>
    <property type="match status" value="1"/>
</dbReference>